<sequence>MACLYLNDKRIFNHLIFCILLILNCLLLLWFIAQTSIYSQEAIRFFHFQDSHANLGREFSAAFCYKLAFIGVSIVQWLGIHAIYNDFGLRAPFLLLHICNCVLLYIIALKMLRKAQDSLLCVGIFMLIPGISVSALVVSNTSVLIFLSLLIIYWQVIHNRIAYPLFVVAIFLDSGGSILCLALFFYALYYRKNKTIIFAILCFGINMYLFAPIYGVPKSYFLDTIGFLAIIFTPVFFVYYCAYLYFYTLHNTPSFVNVIAFIGFIFVLLLSIRQPIKADSFIPFLVVGIPVFVDKMQTELRVRLPQFRIKYLIRIGCIASFLIFGNIILFGNKLTYYFSNEHNFAYPFYAAKEIAKELYAKNITHIQVEGNLGIRLAFYGINTDSTAPYQLIQIRNGNINIVYGKHTVAQYGIIRQ</sequence>
<protein>
    <recommendedName>
        <fullName evidence="4">Glycosyltransferase RgtA/B/C/D-like domain-containing protein</fullName>
    </recommendedName>
</protein>
<keyword evidence="1" id="KW-1133">Transmembrane helix</keyword>
<evidence type="ECO:0000313" key="3">
    <source>
        <dbReference type="Proteomes" id="UP000256424"/>
    </source>
</evidence>
<dbReference type="EMBL" id="NXLW01000012">
    <property type="protein sequence ID" value="RDU71335.1"/>
    <property type="molecule type" value="Genomic_DNA"/>
</dbReference>
<keyword evidence="1" id="KW-0812">Transmembrane</keyword>
<dbReference type="Proteomes" id="UP000256424">
    <property type="component" value="Unassembled WGS sequence"/>
</dbReference>
<feature type="transmembrane region" description="Helical" evidence="1">
    <location>
        <begin position="227"/>
        <end position="248"/>
    </location>
</feature>
<evidence type="ECO:0000256" key="1">
    <source>
        <dbReference type="SAM" id="Phobius"/>
    </source>
</evidence>
<dbReference type="AlphaFoldDB" id="A0A3D8J2G5"/>
<gene>
    <name evidence="2" type="ORF">CQA66_06590</name>
</gene>
<comment type="caution">
    <text evidence="2">The sequence shown here is derived from an EMBL/GenBank/DDBJ whole genome shotgun (WGS) entry which is preliminary data.</text>
</comment>
<evidence type="ECO:0008006" key="4">
    <source>
        <dbReference type="Google" id="ProtNLM"/>
    </source>
</evidence>
<feature type="transmembrane region" description="Helical" evidence="1">
    <location>
        <begin position="165"/>
        <end position="189"/>
    </location>
</feature>
<feature type="transmembrane region" description="Helical" evidence="1">
    <location>
        <begin position="59"/>
        <end position="80"/>
    </location>
</feature>
<feature type="transmembrane region" description="Helical" evidence="1">
    <location>
        <begin position="311"/>
        <end position="331"/>
    </location>
</feature>
<keyword evidence="3" id="KW-1185">Reference proteome</keyword>
<feature type="transmembrane region" description="Helical" evidence="1">
    <location>
        <begin position="92"/>
        <end position="112"/>
    </location>
</feature>
<proteinExistence type="predicted"/>
<accession>A0A3D8J2G5</accession>
<evidence type="ECO:0000313" key="2">
    <source>
        <dbReference type="EMBL" id="RDU71335.1"/>
    </source>
</evidence>
<reference evidence="2 3" key="1">
    <citation type="submission" date="2018-04" db="EMBL/GenBank/DDBJ databases">
        <title>Novel Campyloabacter and Helicobacter Species and Strains.</title>
        <authorList>
            <person name="Mannion A.J."/>
            <person name="Shen Z."/>
            <person name="Fox J.G."/>
        </authorList>
    </citation>
    <scope>NUCLEOTIDE SEQUENCE [LARGE SCALE GENOMIC DNA]</scope>
    <source>
        <strain evidence="2 3">MIT 97-5075</strain>
    </source>
</reference>
<feature type="transmembrane region" description="Helical" evidence="1">
    <location>
        <begin position="12"/>
        <end position="33"/>
    </location>
</feature>
<keyword evidence="1" id="KW-0472">Membrane</keyword>
<feature type="transmembrane region" description="Helical" evidence="1">
    <location>
        <begin position="195"/>
        <end position="215"/>
    </location>
</feature>
<dbReference type="OrthoDB" id="5362731at2"/>
<feature type="transmembrane region" description="Helical" evidence="1">
    <location>
        <begin position="254"/>
        <end position="272"/>
    </location>
</feature>
<organism evidence="2 3">
    <name type="scientific">Helicobacter aurati</name>
    <dbReference type="NCBI Taxonomy" id="137778"/>
    <lineage>
        <taxon>Bacteria</taxon>
        <taxon>Pseudomonadati</taxon>
        <taxon>Campylobacterota</taxon>
        <taxon>Epsilonproteobacteria</taxon>
        <taxon>Campylobacterales</taxon>
        <taxon>Helicobacteraceae</taxon>
        <taxon>Helicobacter</taxon>
    </lineage>
</organism>
<feature type="transmembrane region" description="Helical" evidence="1">
    <location>
        <begin position="124"/>
        <end position="153"/>
    </location>
</feature>
<dbReference type="RefSeq" id="WP_104762362.1">
    <property type="nucleotide sequence ID" value="NZ_FZPM01000004.1"/>
</dbReference>
<name>A0A3D8J2G5_9HELI</name>